<dbReference type="RefSeq" id="WP_025654682.1">
    <property type="nucleotide sequence ID" value="NZ_BAAACT010000094.1"/>
</dbReference>
<evidence type="ECO:0000256" key="1">
    <source>
        <dbReference type="ARBA" id="ARBA00022980"/>
    </source>
</evidence>
<evidence type="ECO:0000313" key="3">
    <source>
        <dbReference type="EMBL" id="CUN62554.1"/>
    </source>
</evidence>
<dbReference type="InterPro" id="IPR041985">
    <property type="entry name" value="Ribosomal_eL14_KOW"/>
</dbReference>
<dbReference type="GeneID" id="93332638"/>
<sequence>MTIEPGMFAKSKAGRDKGCIYVIIDVNAEYIYLADGAKRTVRRRKRKNPKHLQIIKKAASPSTTDDETIRSVINRYSRLDTNENSKVPNVQED</sequence>
<dbReference type="EMBL" id="CYZU01000001">
    <property type="protein sequence ID" value="CUN62554.1"/>
    <property type="molecule type" value="Genomic_DNA"/>
</dbReference>
<reference evidence="3 4" key="1">
    <citation type="submission" date="2015-09" db="EMBL/GenBank/DDBJ databases">
        <authorList>
            <consortium name="Pathogen Informatics"/>
        </authorList>
    </citation>
    <scope>NUCLEOTIDE SEQUENCE [LARGE SCALE GENOMIC DNA]</scope>
    <source>
        <strain evidence="3 4">2789STDY5834876</strain>
    </source>
</reference>
<organism evidence="3 4">
    <name type="scientific">Faecalicatena contorta</name>
    <dbReference type="NCBI Taxonomy" id="39482"/>
    <lineage>
        <taxon>Bacteria</taxon>
        <taxon>Bacillati</taxon>
        <taxon>Bacillota</taxon>
        <taxon>Clostridia</taxon>
        <taxon>Lachnospirales</taxon>
        <taxon>Lachnospiraceae</taxon>
        <taxon>Faecalicatena</taxon>
    </lineage>
</organism>
<dbReference type="InterPro" id="IPR014722">
    <property type="entry name" value="Rib_uL2_dom2"/>
</dbReference>
<accession>A0A173YF56</accession>
<keyword evidence="2" id="KW-0687">Ribonucleoprotein</keyword>
<dbReference type="STRING" id="39482.ERS852491_00082"/>
<dbReference type="InterPro" id="IPR008991">
    <property type="entry name" value="Translation_prot_SH3-like_sf"/>
</dbReference>
<dbReference type="AlphaFoldDB" id="A0A173YF56"/>
<dbReference type="GO" id="GO:0005840">
    <property type="term" value="C:ribosome"/>
    <property type="evidence" value="ECO:0007669"/>
    <property type="project" value="UniProtKB-KW"/>
</dbReference>
<dbReference type="Proteomes" id="UP000095544">
    <property type="component" value="Unassembled WGS sequence"/>
</dbReference>
<dbReference type="OrthoDB" id="1683515at2"/>
<evidence type="ECO:0000313" key="4">
    <source>
        <dbReference type="Proteomes" id="UP000095544"/>
    </source>
</evidence>
<dbReference type="CDD" id="cd06088">
    <property type="entry name" value="KOW_RPL14"/>
    <property type="match status" value="1"/>
</dbReference>
<dbReference type="SUPFAM" id="SSF50104">
    <property type="entry name" value="Translation proteins SH3-like domain"/>
    <property type="match status" value="1"/>
</dbReference>
<dbReference type="GO" id="GO:1990904">
    <property type="term" value="C:ribonucleoprotein complex"/>
    <property type="evidence" value="ECO:0007669"/>
    <property type="project" value="UniProtKB-KW"/>
</dbReference>
<dbReference type="Gene3D" id="2.30.30.30">
    <property type="match status" value="1"/>
</dbReference>
<keyword evidence="1" id="KW-0689">Ribosomal protein</keyword>
<protein>
    <recommendedName>
        <fullName evidence="5">RNA-binding protein</fullName>
    </recommendedName>
</protein>
<proteinExistence type="predicted"/>
<name>A0A173YF56_9FIRM</name>
<gene>
    <name evidence="3" type="ORF">ERS852491_00082</name>
</gene>
<evidence type="ECO:0008006" key="5">
    <source>
        <dbReference type="Google" id="ProtNLM"/>
    </source>
</evidence>
<evidence type="ECO:0000256" key="2">
    <source>
        <dbReference type="ARBA" id="ARBA00023274"/>
    </source>
</evidence>